<dbReference type="RefSeq" id="WP_092728585.1">
    <property type="nucleotide sequence ID" value="NZ_FMXE01000004.1"/>
</dbReference>
<dbReference type="InterPro" id="IPR058532">
    <property type="entry name" value="YjbR/MT2646/Rv2570-like"/>
</dbReference>
<dbReference type="Pfam" id="PF04237">
    <property type="entry name" value="YjbR"/>
    <property type="match status" value="1"/>
</dbReference>
<reference evidence="2" key="1">
    <citation type="submission" date="2016-10" db="EMBL/GenBank/DDBJ databases">
        <authorList>
            <person name="Varghese N."/>
            <person name="Submissions S."/>
        </authorList>
    </citation>
    <scope>NUCLEOTIDE SEQUENCE [LARGE SCALE GENOMIC DNA]</scope>
    <source>
        <strain evidence="2">DSM 22703</strain>
    </source>
</reference>
<dbReference type="Gene3D" id="3.90.1150.30">
    <property type="match status" value="1"/>
</dbReference>
<organism evidence="1 2">
    <name type="scientific">Algoriphagus alkaliphilus</name>
    <dbReference type="NCBI Taxonomy" id="279824"/>
    <lineage>
        <taxon>Bacteria</taxon>
        <taxon>Pseudomonadati</taxon>
        <taxon>Bacteroidota</taxon>
        <taxon>Cytophagia</taxon>
        <taxon>Cytophagales</taxon>
        <taxon>Cyclobacteriaceae</taxon>
        <taxon>Algoriphagus</taxon>
    </lineage>
</organism>
<dbReference type="OrthoDB" id="277063at2"/>
<dbReference type="InterPro" id="IPR038056">
    <property type="entry name" value="YjbR-like_sf"/>
</dbReference>
<dbReference type="EMBL" id="FMXE01000004">
    <property type="protein sequence ID" value="SDA49671.1"/>
    <property type="molecule type" value="Genomic_DNA"/>
</dbReference>
<proteinExistence type="predicted"/>
<evidence type="ECO:0000313" key="2">
    <source>
        <dbReference type="Proteomes" id="UP000198756"/>
    </source>
</evidence>
<dbReference type="SUPFAM" id="SSF142906">
    <property type="entry name" value="YjbR-like"/>
    <property type="match status" value="1"/>
</dbReference>
<gene>
    <name evidence="1" type="ORF">SAMN03080617_00740</name>
</gene>
<evidence type="ECO:0000313" key="1">
    <source>
        <dbReference type="EMBL" id="SDA49671.1"/>
    </source>
</evidence>
<dbReference type="Proteomes" id="UP000198756">
    <property type="component" value="Unassembled WGS sequence"/>
</dbReference>
<protein>
    <submittedName>
        <fullName evidence="1">YjbR protein</fullName>
    </submittedName>
</protein>
<accession>A0A1G5VUU8</accession>
<sequence>MLDFFRSFALSFPETLEAPHFDKTSFRVRKKIFATFDFKTQLACLKLSEKDQDLFSLFDSKLVFPVPNKWGKKGWTLAKIGEMEEEIIRDLITAAFTQTAPENLKPNSKPHPFQQ</sequence>
<dbReference type="AlphaFoldDB" id="A0A1G5VUU8"/>
<name>A0A1G5VUU8_9BACT</name>
<dbReference type="STRING" id="279824.SAMN03080617_00740"/>
<keyword evidence="2" id="KW-1185">Reference proteome</keyword>